<dbReference type="RefSeq" id="WP_049828510.1">
    <property type="nucleotide sequence ID" value="NZ_JARVWT010000001.1"/>
</dbReference>
<comment type="caution">
    <text evidence="1">The sequence shown here is derived from an EMBL/GenBank/DDBJ whole genome shotgun (WGS) entry which is preliminary data.</text>
</comment>
<evidence type="ECO:0000313" key="1">
    <source>
        <dbReference type="EMBL" id="MDH2330081.1"/>
    </source>
</evidence>
<sequence length="174" mass="20394">MNAILINSRQIPFFTDLKLVFESISNIQTEYNWLLTGLELNWIPDDLLEYVEQNLAFEENGYGNTKLWMTGEQLTRLVHRYEIQFIWGMLMGFEKSEAADVGALAMQSYSNAYEGWWQLESTMQHPKAKIEVICWDSTLTLFLSKDQTVVQSFKAYFKDARDLDEYNFEASNRV</sequence>
<protein>
    <submittedName>
        <fullName evidence="1">Uncharacterized protein</fullName>
    </submittedName>
</protein>
<dbReference type="EMBL" id="JARVWT010000001">
    <property type="protein sequence ID" value="MDH2330081.1"/>
    <property type="molecule type" value="Genomic_DNA"/>
</dbReference>
<dbReference type="AlphaFoldDB" id="A0AAP4E9X0"/>
<dbReference type="Proteomes" id="UP001229409">
    <property type="component" value="Unassembled WGS sequence"/>
</dbReference>
<reference evidence="1" key="1">
    <citation type="submission" date="2023-04" db="EMBL/GenBank/DDBJ databases">
        <title>Uncovering the Secrets of Slow-Growing Bacteria in Tropical Savanna Soil through Cultivation and Genomic Analysis.</title>
        <authorList>
            <person name="Goncalves O.S."/>
            <person name="Santana M.F."/>
        </authorList>
    </citation>
    <scope>NUCLEOTIDE SEQUENCE</scope>
    <source>
        <strain evidence="1">ANTI</strain>
    </source>
</reference>
<gene>
    <name evidence="1" type="ORF">QDS18_04310</name>
</gene>
<accession>A0AAP4E9X0</accession>
<evidence type="ECO:0000313" key="2">
    <source>
        <dbReference type="Proteomes" id="UP001229409"/>
    </source>
</evidence>
<name>A0AAP4E9X0_PAEPO</name>
<proteinExistence type="predicted"/>
<organism evidence="1 2">
    <name type="scientific">Paenibacillus polymyxa</name>
    <name type="common">Bacillus polymyxa</name>
    <dbReference type="NCBI Taxonomy" id="1406"/>
    <lineage>
        <taxon>Bacteria</taxon>
        <taxon>Bacillati</taxon>
        <taxon>Bacillota</taxon>
        <taxon>Bacilli</taxon>
        <taxon>Bacillales</taxon>
        <taxon>Paenibacillaceae</taxon>
        <taxon>Paenibacillus</taxon>
    </lineage>
</organism>